<feature type="region of interest" description="Disordered" evidence="3">
    <location>
        <begin position="246"/>
        <end position="280"/>
    </location>
</feature>
<dbReference type="Proteomes" id="UP000029082">
    <property type="component" value="Unassembled WGS sequence"/>
</dbReference>
<dbReference type="SUPFAM" id="SSF46689">
    <property type="entry name" value="Homeodomain-like"/>
    <property type="match status" value="1"/>
</dbReference>
<feature type="compositionally biased region" description="Polar residues" evidence="3">
    <location>
        <begin position="248"/>
        <end position="264"/>
    </location>
</feature>
<dbReference type="AlphaFoldDB" id="A0A087CAK6"/>
<gene>
    <name evidence="5" type="ORF">BMON_0178</name>
</gene>
<protein>
    <submittedName>
        <fullName evidence="5">TetR family transcriptional regulator</fullName>
    </submittedName>
</protein>
<proteinExistence type="predicted"/>
<evidence type="ECO:0000256" key="3">
    <source>
        <dbReference type="SAM" id="MobiDB-lite"/>
    </source>
</evidence>
<dbReference type="InterPro" id="IPR050109">
    <property type="entry name" value="HTH-type_TetR-like_transc_reg"/>
</dbReference>
<evidence type="ECO:0000313" key="5">
    <source>
        <dbReference type="EMBL" id="KFI80306.1"/>
    </source>
</evidence>
<evidence type="ECO:0000313" key="6">
    <source>
        <dbReference type="Proteomes" id="UP000029082"/>
    </source>
</evidence>
<organism evidence="5 6">
    <name type="scientific">Bifidobacterium mongoliense DSM 21395</name>
    <dbReference type="NCBI Taxonomy" id="1437603"/>
    <lineage>
        <taxon>Bacteria</taxon>
        <taxon>Bacillati</taxon>
        <taxon>Actinomycetota</taxon>
        <taxon>Actinomycetes</taxon>
        <taxon>Bifidobacteriales</taxon>
        <taxon>Bifidobacteriaceae</taxon>
        <taxon>Bifidobacterium</taxon>
    </lineage>
</organism>
<dbReference type="GO" id="GO:0006355">
    <property type="term" value="P:regulation of DNA-templated transcription"/>
    <property type="evidence" value="ECO:0007669"/>
    <property type="project" value="UniProtKB-ARBA"/>
</dbReference>
<dbReference type="PRINTS" id="PR00455">
    <property type="entry name" value="HTHTETR"/>
</dbReference>
<dbReference type="Gene3D" id="1.10.357.10">
    <property type="entry name" value="Tetracycline Repressor, domain 2"/>
    <property type="match status" value="1"/>
</dbReference>
<feature type="DNA-binding region" description="H-T-H motif" evidence="2">
    <location>
        <begin position="44"/>
        <end position="63"/>
    </location>
</feature>
<dbReference type="PANTHER" id="PTHR30055">
    <property type="entry name" value="HTH-TYPE TRANSCRIPTIONAL REGULATOR RUTR"/>
    <property type="match status" value="1"/>
</dbReference>
<dbReference type="PROSITE" id="PS50977">
    <property type="entry name" value="HTH_TETR_2"/>
    <property type="match status" value="1"/>
</dbReference>
<dbReference type="STRING" id="1437603.GCA_000771525_00567"/>
<dbReference type="InterPro" id="IPR023772">
    <property type="entry name" value="DNA-bd_HTH_TetR-type_CS"/>
</dbReference>
<keyword evidence="6" id="KW-1185">Reference proteome</keyword>
<sequence>MDNSSSVEDMFMQTLHSSDLSAKQKAVLQASLTLFSDKGYDRTTTQEIAELAHVSQGTVYKRFATKHDILEALITPFIDEIIPRMAIEFTNTVHAQQLPDFNDYLSFVVRDRLELVVTNRKLVRILLAGAFNNQSEAEALLARISESLRGVEKQFTAIFSRYQRNGQLVNWPVSQIIRYTAAAIISHALPVVLTADCRDPDEALAHQSTWICRRDKSWLFSDTVSPPYLHRPIHCHLSCRRCPYPGRASSSTSPRSRNQFSASRSHLLEGRPRRVGRHSRHEITQHTHREAEFQCVEYRGPHAVVGGDARHVDGIDARPVQQLFDGGAILGGALEEGIRGHPLPLEDLIGDGPRMEPRIILGTVGAGHAVHGPGMHEVGGAVGEVSAVVGVGIMPIARSDHRRVISRMVGEEPGDALGDGMAAGNAERTALREVVLYVDDKQCSSHGPIIGNAYIGRSHGNGVTNPTHRTVVYMTAVPITITHTAITYTPVATQRSHI</sequence>
<comment type="caution">
    <text evidence="5">The sequence shown here is derived from an EMBL/GenBank/DDBJ whole genome shotgun (WGS) entry which is preliminary data.</text>
</comment>
<dbReference type="GO" id="GO:0003677">
    <property type="term" value="F:DNA binding"/>
    <property type="evidence" value="ECO:0007669"/>
    <property type="project" value="UniProtKB-UniRule"/>
</dbReference>
<dbReference type="Pfam" id="PF00440">
    <property type="entry name" value="TetR_N"/>
    <property type="match status" value="1"/>
</dbReference>
<evidence type="ECO:0000256" key="1">
    <source>
        <dbReference type="ARBA" id="ARBA00023125"/>
    </source>
</evidence>
<dbReference type="EMBL" id="JGZE01000001">
    <property type="protein sequence ID" value="KFI80306.1"/>
    <property type="molecule type" value="Genomic_DNA"/>
</dbReference>
<name>A0A087CAK6_9BIFI</name>
<reference evidence="5 6" key="1">
    <citation type="submission" date="2014-03" db="EMBL/GenBank/DDBJ databases">
        <title>Genomics of Bifidobacteria.</title>
        <authorList>
            <person name="Ventura M."/>
            <person name="Milani C."/>
            <person name="Lugli G.A."/>
        </authorList>
    </citation>
    <scope>NUCLEOTIDE SEQUENCE [LARGE SCALE GENOMIC DNA]</scope>
    <source>
        <strain evidence="5 6">DSM 21395</strain>
    </source>
</reference>
<accession>A0A087CAK6</accession>
<dbReference type="InterPro" id="IPR001647">
    <property type="entry name" value="HTH_TetR"/>
</dbReference>
<evidence type="ECO:0000259" key="4">
    <source>
        <dbReference type="PROSITE" id="PS50977"/>
    </source>
</evidence>
<dbReference type="InterPro" id="IPR009057">
    <property type="entry name" value="Homeodomain-like_sf"/>
</dbReference>
<evidence type="ECO:0000256" key="2">
    <source>
        <dbReference type="PROSITE-ProRule" id="PRU00335"/>
    </source>
</evidence>
<keyword evidence="1 2" id="KW-0238">DNA-binding</keyword>
<feature type="domain" description="HTH tetR-type" evidence="4">
    <location>
        <begin position="21"/>
        <end position="81"/>
    </location>
</feature>
<dbReference type="PROSITE" id="PS01081">
    <property type="entry name" value="HTH_TETR_1"/>
    <property type="match status" value="1"/>
</dbReference>
<dbReference type="eggNOG" id="COG1309">
    <property type="taxonomic scope" value="Bacteria"/>
</dbReference>